<organism evidence="1 2">
    <name type="scientific">Caproicibacter fermentans</name>
    <dbReference type="NCBI Taxonomy" id="2576756"/>
    <lineage>
        <taxon>Bacteria</taxon>
        <taxon>Bacillati</taxon>
        <taxon>Bacillota</taxon>
        <taxon>Clostridia</taxon>
        <taxon>Eubacteriales</taxon>
        <taxon>Acutalibacteraceae</taxon>
        <taxon>Caproicibacter</taxon>
    </lineage>
</organism>
<reference evidence="1 2" key="1">
    <citation type="submission" date="2020-08" db="EMBL/GenBank/DDBJ databases">
        <title>The isolate Caproiciproducens sp. 7D4C2 produces n-caproate at mildly acidic conditions from hexoses: genome and rBOX comparison with related strains and chain-elongating bacteria.</title>
        <authorList>
            <person name="Esquivel-Elizondo S."/>
            <person name="Bagci C."/>
            <person name="Temovska M."/>
            <person name="Jeon B.S."/>
            <person name="Bessarab I."/>
            <person name="Williams R.B.H."/>
            <person name="Huson D.H."/>
            <person name="Angenent L.T."/>
        </authorList>
    </citation>
    <scope>NUCLEOTIDE SEQUENCE [LARGE SCALE GENOMIC DNA]</scope>
    <source>
        <strain evidence="1 2">7D4C2</strain>
    </source>
</reference>
<protein>
    <submittedName>
        <fullName evidence="1">Uncharacterized protein</fullName>
    </submittedName>
</protein>
<dbReference type="KEGG" id="cfem:HCR03_14950"/>
<gene>
    <name evidence="1" type="ORF">HCR03_14950</name>
</gene>
<evidence type="ECO:0000313" key="2">
    <source>
        <dbReference type="Proteomes" id="UP000515909"/>
    </source>
</evidence>
<sequence>MNIFQNPEDLLGSREAEQSGSVTDFLRLAAEIRAKLGGEGYMIENYLSRFFQVVIASSSQEAVSDGYDASSELRDLCFYALDAASGDSSPHKHRSFQLTDTDAEAETHPFYPEVKQNFEERPDQSAQRFTVVNRHYALLSEEFLQYAMSRFLSDKKENITEVLQNADLNMLYDRISAVVGEPLMERLNRMLKEQFLAVPASMGFSYGLSCALLDSLVYEDSETGKQVFQLLMDDCSETLK</sequence>
<dbReference type="Proteomes" id="UP000515909">
    <property type="component" value="Chromosome"/>
</dbReference>
<name>A0A7G8T8P9_9FIRM</name>
<dbReference type="EMBL" id="CP060286">
    <property type="protein sequence ID" value="QNK39990.1"/>
    <property type="molecule type" value="Genomic_DNA"/>
</dbReference>
<proteinExistence type="predicted"/>
<dbReference type="AlphaFoldDB" id="A0A7G8T8P9"/>
<evidence type="ECO:0000313" key="1">
    <source>
        <dbReference type="EMBL" id="QNK39990.1"/>
    </source>
</evidence>
<accession>A0A7G8T8P9</accession>
<dbReference type="RefSeq" id="WP_187035127.1">
    <property type="nucleotide sequence ID" value="NZ_CP060286.1"/>
</dbReference>